<name>V4KE50_EUTSA</name>
<dbReference type="STRING" id="72664.V4KE50"/>
<proteinExistence type="predicted"/>
<protein>
    <recommendedName>
        <fullName evidence="2">F-box domain-containing protein</fullName>
    </recommendedName>
</protein>
<evidence type="ECO:0000313" key="3">
    <source>
        <dbReference type="EMBL" id="ESQ29444.1"/>
    </source>
</evidence>
<dbReference type="CDD" id="cd22160">
    <property type="entry name" value="F-box_AtFBL13-like"/>
    <property type="match status" value="1"/>
</dbReference>
<dbReference type="Pfam" id="PF00646">
    <property type="entry name" value="F-box"/>
    <property type="match status" value="1"/>
</dbReference>
<dbReference type="eggNOG" id="ENOG502RYTW">
    <property type="taxonomic scope" value="Eukaryota"/>
</dbReference>
<dbReference type="PANTHER" id="PTHR31900:SF33">
    <property type="entry name" value="PROTEIN WITH RNI-LIKE_FBD-LIKE DOMAIN"/>
    <property type="match status" value="1"/>
</dbReference>
<dbReference type="PANTHER" id="PTHR31900">
    <property type="entry name" value="F-BOX/RNI SUPERFAMILY PROTEIN-RELATED"/>
    <property type="match status" value="1"/>
</dbReference>
<dbReference type="InterPro" id="IPR036047">
    <property type="entry name" value="F-box-like_dom_sf"/>
</dbReference>
<evidence type="ECO:0000256" key="1">
    <source>
        <dbReference type="SAM" id="MobiDB-lite"/>
    </source>
</evidence>
<accession>V4KE50</accession>
<dbReference type="InterPro" id="IPR055411">
    <property type="entry name" value="LRR_FXL15/At3g58940/PEG3-like"/>
</dbReference>
<gene>
    <name evidence="3" type="ORF">EUTSA_v10023862mg</name>
</gene>
<sequence length="367" mass="42001">MVRTSLNTSLSKRRLRKSKGPSEDRLSDLPDELLCRILSELSTKDSVRTSLLSKRWRNIWLSVPVLDLDTRTFQDDDYLFLEFLDSFLESNKEQDIKEFKLIYDAGEHCDSDFVWRIDDVVKRRVCHLTVLNRINGDDALVRMPLSLYSCETLKTLTLYCVVLDNPKSELVSLPCVKSMHLEAVKFDGKKVLGTLISSCSVLEELIIVTHPGDYLEEVCVRSQSLKSFELESTPGDGYEEYERQLDPEVVIDAPRLEYMSISRYLSTSFKIDSIGSYAKVNIDVTFDVDYGDPEKIAMIYNFLIGISLVHEMIISAQTLEVIHVLSKLEPLPRFPNLSCLDASFIKSFWKLLPTFLGCCMNLQSFVL</sequence>
<evidence type="ECO:0000313" key="4">
    <source>
        <dbReference type="Proteomes" id="UP000030689"/>
    </source>
</evidence>
<dbReference type="Gene3D" id="3.80.10.10">
    <property type="entry name" value="Ribonuclease Inhibitor"/>
    <property type="match status" value="1"/>
</dbReference>
<dbReference type="InterPro" id="IPR050232">
    <property type="entry name" value="FBL13/AtMIF1-like"/>
</dbReference>
<keyword evidence="4" id="KW-1185">Reference proteome</keyword>
<dbReference type="AlphaFoldDB" id="V4KE50"/>
<dbReference type="OrthoDB" id="1029816at2759"/>
<dbReference type="Proteomes" id="UP000030689">
    <property type="component" value="Unassembled WGS sequence"/>
</dbReference>
<dbReference type="Gramene" id="ESQ29444">
    <property type="protein sequence ID" value="ESQ29444"/>
    <property type="gene ID" value="EUTSA_v10023862mg"/>
</dbReference>
<feature type="compositionally biased region" description="Polar residues" evidence="1">
    <location>
        <begin position="1"/>
        <end position="10"/>
    </location>
</feature>
<dbReference type="PROSITE" id="PS50181">
    <property type="entry name" value="FBOX"/>
    <property type="match status" value="1"/>
</dbReference>
<feature type="domain" description="F-box" evidence="2">
    <location>
        <begin position="23"/>
        <end position="59"/>
    </location>
</feature>
<dbReference type="SUPFAM" id="SSF52047">
    <property type="entry name" value="RNI-like"/>
    <property type="match status" value="1"/>
</dbReference>
<dbReference type="Pfam" id="PF24758">
    <property type="entry name" value="LRR_At5g56370"/>
    <property type="match status" value="1"/>
</dbReference>
<evidence type="ECO:0000259" key="2">
    <source>
        <dbReference type="PROSITE" id="PS50181"/>
    </source>
</evidence>
<dbReference type="OMA" id="FDGMWLL"/>
<dbReference type="InterPro" id="IPR053781">
    <property type="entry name" value="F-box_AtFBL13-like"/>
</dbReference>
<dbReference type="SUPFAM" id="SSF81383">
    <property type="entry name" value="F-box domain"/>
    <property type="match status" value="1"/>
</dbReference>
<dbReference type="InterPro" id="IPR032675">
    <property type="entry name" value="LRR_dom_sf"/>
</dbReference>
<dbReference type="EMBL" id="KI517881">
    <property type="protein sequence ID" value="ESQ29444.1"/>
    <property type="molecule type" value="Genomic_DNA"/>
</dbReference>
<dbReference type="Gene3D" id="1.20.1280.50">
    <property type="match status" value="1"/>
</dbReference>
<dbReference type="KEGG" id="eus:EUTSA_v10023862mg"/>
<organism evidence="3 4">
    <name type="scientific">Eutrema salsugineum</name>
    <name type="common">Saltwater cress</name>
    <name type="synonym">Sisymbrium salsugineum</name>
    <dbReference type="NCBI Taxonomy" id="72664"/>
    <lineage>
        <taxon>Eukaryota</taxon>
        <taxon>Viridiplantae</taxon>
        <taxon>Streptophyta</taxon>
        <taxon>Embryophyta</taxon>
        <taxon>Tracheophyta</taxon>
        <taxon>Spermatophyta</taxon>
        <taxon>Magnoliopsida</taxon>
        <taxon>eudicotyledons</taxon>
        <taxon>Gunneridae</taxon>
        <taxon>Pentapetalae</taxon>
        <taxon>rosids</taxon>
        <taxon>malvids</taxon>
        <taxon>Brassicales</taxon>
        <taxon>Brassicaceae</taxon>
        <taxon>Eutremeae</taxon>
        <taxon>Eutrema</taxon>
    </lineage>
</organism>
<feature type="region of interest" description="Disordered" evidence="1">
    <location>
        <begin position="1"/>
        <end position="26"/>
    </location>
</feature>
<reference evidence="3 4" key="1">
    <citation type="journal article" date="2013" name="Front. Plant Sci.">
        <title>The Reference Genome of the Halophytic Plant Eutrema salsugineum.</title>
        <authorList>
            <person name="Yang R."/>
            <person name="Jarvis D.E."/>
            <person name="Chen H."/>
            <person name="Beilstein M.A."/>
            <person name="Grimwood J."/>
            <person name="Jenkins J."/>
            <person name="Shu S."/>
            <person name="Prochnik S."/>
            <person name="Xin M."/>
            <person name="Ma C."/>
            <person name="Schmutz J."/>
            <person name="Wing R.A."/>
            <person name="Mitchell-Olds T."/>
            <person name="Schumaker K.S."/>
            <person name="Wang X."/>
        </authorList>
    </citation>
    <scope>NUCLEOTIDE SEQUENCE [LARGE SCALE GENOMIC DNA]</scope>
</reference>
<dbReference type="InterPro" id="IPR001810">
    <property type="entry name" value="F-box_dom"/>
</dbReference>
<dbReference type="SMART" id="SM00256">
    <property type="entry name" value="FBOX"/>
    <property type="match status" value="1"/>
</dbReference>
<feature type="non-terminal residue" evidence="3">
    <location>
        <position position="367"/>
    </location>
</feature>